<evidence type="ECO:0000256" key="2">
    <source>
        <dbReference type="ARBA" id="ARBA00007129"/>
    </source>
</evidence>
<evidence type="ECO:0000313" key="11">
    <source>
        <dbReference type="Proteomes" id="UP000053676"/>
    </source>
</evidence>
<keyword evidence="4 6" id="KW-0853">WD repeat</keyword>
<keyword evidence="3" id="KW-0963">Cytoplasm</keyword>
<dbReference type="KEGG" id="nai:NECAME_00218"/>
<dbReference type="SUPFAM" id="SSF54518">
    <property type="entry name" value="Tubby C-terminal domain-like"/>
    <property type="match status" value="1"/>
</dbReference>
<evidence type="ECO:0000259" key="8">
    <source>
        <dbReference type="Pfam" id="PF01167"/>
    </source>
</evidence>
<dbReference type="OrthoDB" id="8775810at2759"/>
<accession>W2TJA3</accession>
<dbReference type="AlphaFoldDB" id="W2TJA3"/>
<evidence type="ECO:0000313" key="10">
    <source>
        <dbReference type="EMBL" id="ETN81868.1"/>
    </source>
</evidence>
<evidence type="ECO:0000256" key="3">
    <source>
        <dbReference type="ARBA" id="ARBA00022490"/>
    </source>
</evidence>
<evidence type="ECO:0000256" key="5">
    <source>
        <dbReference type="ARBA" id="ARBA00022737"/>
    </source>
</evidence>
<comment type="similarity">
    <text evidence="2">Belongs to the TUB family.</text>
</comment>
<dbReference type="PROSITE" id="PS50082">
    <property type="entry name" value="WD_REPEATS_2"/>
    <property type="match status" value="1"/>
</dbReference>
<sequence length="903" mass="99441">MKITWESGDWPGAFIEPAITHLAWVSQPDRPGHGLLGVGSDSGSVGITLTDLHPTEDDNGRYNFNLRGHHSAICMVTWNRVQTKLASCDSSGVIYVWVRNDDRWSVELVNDRGVKVRDLSWSPCGSSALICYEDNFVLIGSSTGQRVWSNSFPTAITVTAGVWAPDSRQLVLGFASGTIQVLSDQGANITERSFTSDPIVKLACSPTNSKDDRWILAILTSVNKILMISAFDQIDPLVYESPHSVIQVQWNSDGSILALINSNHELLMLDREARVVHRETLSLPKDKPLSALTWAHEGRAIVVAAGGHLAIGKLLLGVPSLFDLVTYELWRCLGSQSKKVDSLPIPVKEKNALRSLDHHVIRCRIPRIDDLCSFVCNASEARCYCTIKPLSRGSHSYVLCMEHLGGLVPLLVGRQVNRFLPQFHISLHPADGQVLSTGSSPQVGGGPEIPAIIQSYPFFIILFAITYSSYLEVEGDSDRVDFAIGSEDLSIIPRTSNGRNSLWRRSKRQIRALMSRHVRPPRPDLRLVQVSSNVWCTRFSITSMSPKHLPEFLGQVVYKTSVLHLQPRQMTIDIAVLGGARDIAASTLNSRATSACSSPGTSDGDMDDLTALVSQQRFRDDDGLTREERAFFDRVVSECTSLRAAMDAGGLGSSSSQVAASKDGSSPARAESRMDDIEQTISTTSTWHDEIDSLEYIDGVEDRDPLVPGTSSATSVASAPVTSSLKTGQQKESDDIKAHLDKLARIAGQLSHRHADFNPKRDRASINKMRSQMKELLRRVNEIEKKVGTGDVRGEVRQLMRTLEEMKCALGEGPSPKSTAVTPILTMHNKTPFWNEHNQVYQLDFGGRVTQESAKNFQVEMDGKQVLQFGRIEGGAYTLDFRRPFSATQAFAVALASITQRLK</sequence>
<dbReference type="EMBL" id="KI658623">
    <property type="protein sequence ID" value="ETN81868.1"/>
    <property type="molecule type" value="Genomic_DNA"/>
</dbReference>
<dbReference type="Gene3D" id="3.20.90.10">
    <property type="entry name" value="Tubby Protein, Chain A"/>
    <property type="match status" value="1"/>
</dbReference>
<dbReference type="InterPro" id="IPR015943">
    <property type="entry name" value="WD40/YVTN_repeat-like_dom_sf"/>
</dbReference>
<feature type="compositionally biased region" description="Low complexity" evidence="7">
    <location>
        <begin position="707"/>
        <end position="724"/>
    </location>
</feature>
<feature type="domain" description="Tubby C-terminal" evidence="8">
    <location>
        <begin position="798"/>
        <end position="898"/>
    </location>
</feature>
<reference evidence="11" key="1">
    <citation type="journal article" date="2014" name="Nat. Genet.">
        <title>Genome of the human hookworm Necator americanus.</title>
        <authorList>
            <person name="Tang Y.T."/>
            <person name="Gao X."/>
            <person name="Rosa B.A."/>
            <person name="Abubucker S."/>
            <person name="Hallsworth-Pepin K."/>
            <person name="Martin J."/>
            <person name="Tyagi R."/>
            <person name="Heizer E."/>
            <person name="Zhang X."/>
            <person name="Bhonagiri-Palsikar V."/>
            <person name="Minx P."/>
            <person name="Warren W.C."/>
            <person name="Wang Q."/>
            <person name="Zhan B."/>
            <person name="Hotez P.J."/>
            <person name="Sternberg P.W."/>
            <person name="Dougall A."/>
            <person name="Gaze S.T."/>
            <person name="Mulvenna J."/>
            <person name="Sotillo J."/>
            <person name="Ranganathan S."/>
            <person name="Rabelo E.M."/>
            <person name="Wilson R.K."/>
            <person name="Felgner P.L."/>
            <person name="Bethony J."/>
            <person name="Hawdon J.M."/>
            <person name="Gasser R.B."/>
            <person name="Loukas A."/>
            <person name="Mitreva M."/>
        </authorList>
    </citation>
    <scope>NUCLEOTIDE SEQUENCE [LARGE SCALE GENOMIC DNA]</scope>
</reference>
<proteinExistence type="inferred from homology"/>
<name>W2TJA3_NECAM</name>
<dbReference type="Gene3D" id="2.130.10.10">
    <property type="entry name" value="YVTN repeat-like/Quinoprotein amine dehydrogenase"/>
    <property type="match status" value="1"/>
</dbReference>
<feature type="domain" description="IFT121/TULP4 N-terminal" evidence="9">
    <location>
        <begin position="61"/>
        <end position="308"/>
    </location>
</feature>
<dbReference type="GO" id="GO:0005737">
    <property type="term" value="C:cytoplasm"/>
    <property type="evidence" value="ECO:0007669"/>
    <property type="project" value="UniProtKB-SubCell"/>
</dbReference>
<feature type="region of interest" description="Disordered" evidence="7">
    <location>
        <begin position="648"/>
        <end position="675"/>
    </location>
</feature>
<dbReference type="Pfam" id="PF24797">
    <property type="entry name" value="Beta-prop_WDR35_TULP_N"/>
    <property type="match status" value="1"/>
</dbReference>
<comment type="subcellular location">
    <subcellularLocation>
        <location evidence="1">Cytoplasm</location>
    </subcellularLocation>
</comment>
<dbReference type="InterPro" id="IPR001680">
    <property type="entry name" value="WD40_rpt"/>
</dbReference>
<evidence type="ECO:0000256" key="4">
    <source>
        <dbReference type="ARBA" id="ARBA00022574"/>
    </source>
</evidence>
<protein>
    <submittedName>
        <fullName evidence="10">Uncharacterized protein</fullName>
    </submittedName>
</protein>
<evidence type="ECO:0000256" key="1">
    <source>
        <dbReference type="ARBA" id="ARBA00004496"/>
    </source>
</evidence>
<evidence type="ECO:0000259" key="9">
    <source>
        <dbReference type="Pfam" id="PF24797"/>
    </source>
</evidence>
<evidence type="ECO:0000256" key="7">
    <source>
        <dbReference type="SAM" id="MobiDB-lite"/>
    </source>
</evidence>
<dbReference type="InterPro" id="IPR056159">
    <property type="entry name" value="Beta-prop_IFT121_TULP_N"/>
</dbReference>
<feature type="repeat" description="WD" evidence="6">
    <location>
        <begin position="66"/>
        <end position="97"/>
    </location>
</feature>
<dbReference type="SUPFAM" id="SSF50978">
    <property type="entry name" value="WD40 repeat-like"/>
    <property type="match status" value="1"/>
</dbReference>
<dbReference type="PRINTS" id="PR01573">
    <property type="entry name" value="SUPERTUBBY"/>
</dbReference>
<dbReference type="PANTHER" id="PTHR16517:SF2">
    <property type="entry name" value="TUBBY-RELATED PROTEIN 4"/>
    <property type="match status" value="1"/>
</dbReference>
<dbReference type="InterPro" id="IPR000007">
    <property type="entry name" value="Tubby_C"/>
</dbReference>
<dbReference type="SMART" id="SM00320">
    <property type="entry name" value="WD40"/>
    <property type="match status" value="2"/>
</dbReference>
<keyword evidence="5" id="KW-0677">Repeat</keyword>
<evidence type="ECO:0000256" key="6">
    <source>
        <dbReference type="PROSITE-ProRule" id="PRU00221"/>
    </source>
</evidence>
<organism evidence="10 11">
    <name type="scientific">Necator americanus</name>
    <name type="common">Human hookworm</name>
    <dbReference type="NCBI Taxonomy" id="51031"/>
    <lineage>
        <taxon>Eukaryota</taxon>
        <taxon>Metazoa</taxon>
        <taxon>Ecdysozoa</taxon>
        <taxon>Nematoda</taxon>
        <taxon>Chromadorea</taxon>
        <taxon>Rhabditida</taxon>
        <taxon>Rhabditina</taxon>
        <taxon>Rhabditomorpha</taxon>
        <taxon>Strongyloidea</taxon>
        <taxon>Ancylostomatidae</taxon>
        <taxon>Bunostominae</taxon>
        <taxon>Necator</taxon>
    </lineage>
</organism>
<dbReference type="PANTHER" id="PTHR16517">
    <property type="entry name" value="TUBBY-RELATED"/>
    <property type="match status" value="1"/>
</dbReference>
<dbReference type="OMA" id="RCYCTIR"/>
<gene>
    <name evidence="10" type="ORF">NECAME_00218</name>
</gene>
<dbReference type="Pfam" id="PF01167">
    <property type="entry name" value="Tub"/>
    <property type="match status" value="1"/>
</dbReference>
<keyword evidence="11" id="KW-1185">Reference proteome</keyword>
<dbReference type="InterPro" id="IPR036322">
    <property type="entry name" value="WD40_repeat_dom_sf"/>
</dbReference>
<dbReference type="STRING" id="51031.W2TJA3"/>
<feature type="region of interest" description="Disordered" evidence="7">
    <location>
        <begin position="703"/>
        <end position="732"/>
    </location>
</feature>
<dbReference type="InterPro" id="IPR025659">
    <property type="entry name" value="Tubby-like_C"/>
</dbReference>
<dbReference type="Proteomes" id="UP000053676">
    <property type="component" value="Unassembled WGS sequence"/>
</dbReference>